<evidence type="ECO:0000256" key="6">
    <source>
        <dbReference type="SAM" id="Phobius"/>
    </source>
</evidence>
<dbReference type="EMBL" id="LCWF01000176">
    <property type="protein sequence ID" value="KKY15756.1"/>
    <property type="molecule type" value="Genomic_DNA"/>
</dbReference>
<dbReference type="PANTHER" id="PTHR23501">
    <property type="entry name" value="MAJOR FACILITATOR SUPERFAMILY"/>
    <property type="match status" value="1"/>
</dbReference>
<comment type="caution">
    <text evidence="8">The sequence shown here is derived from an EMBL/GenBank/DDBJ whole genome shotgun (WGS) entry which is preliminary data.</text>
</comment>
<dbReference type="GO" id="GO:0005886">
    <property type="term" value="C:plasma membrane"/>
    <property type="evidence" value="ECO:0007669"/>
    <property type="project" value="TreeGrafter"/>
</dbReference>
<feature type="region of interest" description="Disordered" evidence="5">
    <location>
        <begin position="20"/>
        <end position="82"/>
    </location>
</feature>
<feature type="transmembrane region" description="Helical" evidence="6">
    <location>
        <begin position="101"/>
        <end position="130"/>
    </location>
</feature>
<feature type="transmembrane region" description="Helical" evidence="6">
    <location>
        <begin position="226"/>
        <end position="247"/>
    </location>
</feature>
<feature type="compositionally biased region" description="Low complexity" evidence="5">
    <location>
        <begin position="619"/>
        <end position="632"/>
    </location>
</feature>
<accession>A0A0G2E043</accession>
<dbReference type="InterPro" id="IPR036259">
    <property type="entry name" value="MFS_trans_sf"/>
</dbReference>
<dbReference type="SUPFAM" id="SSF103473">
    <property type="entry name" value="MFS general substrate transporter"/>
    <property type="match status" value="2"/>
</dbReference>
<name>A0A0G2E043_PHACM</name>
<keyword evidence="4 6" id="KW-0472">Membrane</keyword>
<evidence type="ECO:0000256" key="1">
    <source>
        <dbReference type="ARBA" id="ARBA00004141"/>
    </source>
</evidence>
<dbReference type="InterPro" id="IPR020846">
    <property type="entry name" value="MFS_dom"/>
</dbReference>
<feature type="transmembrane region" description="Helical" evidence="6">
    <location>
        <begin position="253"/>
        <end position="273"/>
    </location>
</feature>
<evidence type="ECO:0000259" key="7">
    <source>
        <dbReference type="PROSITE" id="PS50850"/>
    </source>
</evidence>
<dbReference type="AlphaFoldDB" id="A0A0G2E043"/>
<organism evidence="8 9">
    <name type="scientific">Phaeomoniella chlamydospora</name>
    <name type="common">Phaeoacremonium chlamydosporum</name>
    <dbReference type="NCBI Taxonomy" id="158046"/>
    <lineage>
        <taxon>Eukaryota</taxon>
        <taxon>Fungi</taxon>
        <taxon>Dikarya</taxon>
        <taxon>Ascomycota</taxon>
        <taxon>Pezizomycotina</taxon>
        <taxon>Eurotiomycetes</taxon>
        <taxon>Chaetothyriomycetidae</taxon>
        <taxon>Phaeomoniellales</taxon>
        <taxon>Phaeomoniellaceae</taxon>
        <taxon>Phaeomoniella</taxon>
    </lineage>
</organism>
<feature type="domain" description="Major facilitator superfamily (MFS) profile" evidence="7">
    <location>
        <begin position="101"/>
        <end position="602"/>
    </location>
</feature>
<dbReference type="PROSITE" id="PS50850">
    <property type="entry name" value="MFS"/>
    <property type="match status" value="1"/>
</dbReference>
<feature type="transmembrane region" description="Helical" evidence="6">
    <location>
        <begin position="578"/>
        <end position="602"/>
    </location>
</feature>
<feature type="transmembrane region" description="Helical" evidence="6">
    <location>
        <begin position="136"/>
        <end position="157"/>
    </location>
</feature>
<feature type="transmembrane region" description="Helical" evidence="6">
    <location>
        <begin position="442"/>
        <end position="464"/>
    </location>
</feature>
<dbReference type="Proteomes" id="UP000053317">
    <property type="component" value="Unassembled WGS sequence"/>
</dbReference>
<dbReference type="Pfam" id="PF07690">
    <property type="entry name" value="MFS_1"/>
    <property type="match status" value="1"/>
</dbReference>
<keyword evidence="3 6" id="KW-1133">Transmembrane helix</keyword>
<keyword evidence="9" id="KW-1185">Reference proteome</keyword>
<proteinExistence type="predicted"/>
<feature type="compositionally biased region" description="Basic and acidic residues" evidence="5">
    <location>
        <begin position="53"/>
        <end position="62"/>
    </location>
</feature>
<dbReference type="Gene3D" id="1.20.1720.10">
    <property type="entry name" value="Multidrug resistance protein D"/>
    <property type="match status" value="1"/>
</dbReference>
<evidence type="ECO:0000256" key="4">
    <source>
        <dbReference type="ARBA" id="ARBA00023136"/>
    </source>
</evidence>
<dbReference type="OrthoDB" id="6770063at2759"/>
<feature type="transmembrane region" description="Helical" evidence="6">
    <location>
        <begin position="476"/>
        <end position="499"/>
    </location>
</feature>
<gene>
    <name evidence="8" type="ORF">UCRPC4_g06161</name>
</gene>
<feature type="transmembrane region" description="Helical" evidence="6">
    <location>
        <begin position="169"/>
        <end position="190"/>
    </location>
</feature>
<dbReference type="GO" id="GO:0022857">
    <property type="term" value="F:transmembrane transporter activity"/>
    <property type="evidence" value="ECO:0007669"/>
    <property type="project" value="InterPro"/>
</dbReference>
<feature type="transmembrane region" description="Helical" evidence="6">
    <location>
        <begin position="377"/>
        <end position="405"/>
    </location>
</feature>
<evidence type="ECO:0000256" key="2">
    <source>
        <dbReference type="ARBA" id="ARBA00022692"/>
    </source>
</evidence>
<feature type="transmembrane region" description="Helical" evidence="6">
    <location>
        <begin position="511"/>
        <end position="528"/>
    </location>
</feature>
<comment type="subcellular location">
    <subcellularLocation>
        <location evidence="1">Membrane</location>
        <topology evidence="1">Multi-pass membrane protein</topology>
    </subcellularLocation>
</comment>
<evidence type="ECO:0000256" key="5">
    <source>
        <dbReference type="SAM" id="MobiDB-lite"/>
    </source>
</evidence>
<reference evidence="8 9" key="1">
    <citation type="submission" date="2015-05" db="EMBL/GenBank/DDBJ databases">
        <title>Distinctive expansion of gene families associated with plant cell wall degradation and secondary metabolism in the genomes of grapevine trunk pathogens.</title>
        <authorList>
            <person name="Lawrence D.P."/>
            <person name="Travadon R."/>
            <person name="Rolshausen P.E."/>
            <person name="Baumgartner K."/>
        </authorList>
    </citation>
    <scope>NUCLEOTIDE SEQUENCE [LARGE SCALE GENOMIC DNA]</scope>
    <source>
        <strain evidence="8">UCRPC4</strain>
    </source>
</reference>
<feature type="transmembrane region" description="Helical" evidence="6">
    <location>
        <begin position="417"/>
        <end position="435"/>
    </location>
</feature>
<keyword evidence="2 6" id="KW-0812">Transmembrane</keyword>
<evidence type="ECO:0000313" key="8">
    <source>
        <dbReference type="EMBL" id="KKY15756.1"/>
    </source>
</evidence>
<dbReference type="PANTHER" id="PTHR23501:SF39">
    <property type="entry name" value="MULTIDRUG TRANSPORTER, PUTATIVE (AFU_ORTHOLOGUE AFUA_1G05010)-RELATED"/>
    <property type="match status" value="1"/>
</dbReference>
<reference evidence="8 9" key="2">
    <citation type="submission" date="2015-05" db="EMBL/GenBank/DDBJ databases">
        <authorList>
            <person name="Morales-Cruz A."/>
            <person name="Amrine K.C."/>
            <person name="Cantu D."/>
        </authorList>
    </citation>
    <scope>NUCLEOTIDE SEQUENCE [LARGE SCALE GENOMIC DNA]</scope>
    <source>
        <strain evidence="8">UCRPC4</strain>
    </source>
</reference>
<evidence type="ECO:0000313" key="9">
    <source>
        <dbReference type="Proteomes" id="UP000053317"/>
    </source>
</evidence>
<protein>
    <submittedName>
        <fullName evidence="8">Putative mfs multidrug transporter</fullName>
    </submittedName>
</protein>
<sequence length="706" mass="76984">MYLAYKYIKKTKQEKAAKLAEAENRSAASKVIPVPQEGAKPSSSESEPTVETLGDHDQRPRSDIGTASGITNEPHGEDEECSQCGLCKQKKEKRRIYRWKLIIGLMPPFLLASLDVTVVASSLSFIASHFDRLDQLGWIVTAYTLTSTTFVPAFGQLADVYGRHVSLQFTMALMVIGSTLCAAAQTWGMLLFGRALQGMSAAGIMSISSIVLADKVSLKENAKNNTIFQFIAGTSYSYGPVIGGYLTNANWRYCFVISIPIAIFAHILIFVLLRNELLPGKNTGSRKSFFAGLATIDAGGTVLFILGIGLIILGTAWGGATYAWSSAAVLVPIVVGGILFMAFFIYEYLLEPGRYLNRLLPRQNAMIPFSLFIRKDLYLVAAIQFATGAALYSIFYFIGIYFTLVENYDAGEAGVQLLYYIPGIAVGVYSAMFMSNIYPGSTFISIFLGTLIETAGIGLIVHAVEARNIAFVNGMMGLAGVGTGLRFMPAVLHVAGIWPTRLAPALSLMRFALPFGGTLALTIMSSVFNNQLNDLDIDSGDLRAGTSSASTSSLSAIAKLPPAMQRLVRNKAKSGVKWAFVSILPILFLSVIASLFLGNVWIKQRGGKKTEEKKKNGMQQQSTAIQKQQQQQSADLKPEIDEEKIVEVKSEDPRTPATNTSYVLYECYLLALFRGKQYLDSKKQVSQPITEVESSMTETEKKVAMV</sequence>
<dbReference type="InterPro" id="IPR011701">
    <property type="entry name" value="MFS"/>
</dbReference>
<feature type="transmembrane region" description="Helical" evidence="6">
    <location>
        <begin position="323"/>
        <end position="349"/>
    </location>
</feature>
<evidence type="ECO:0000256" key="3">
    <source>
        <dbReference type="ARBA" id="ARBA00022989"/>
    </source>
</evidence>
<feature type="transmembrane region" description="Helical" evidence="6">
    <location>
        <begin position="294"/>
        <end position="317"/>
    </location>
</feature>
<feature type="region of interest" description="Disordered" evidence="5">
    <location>
        <begin position="608"/>
        <end position="641"/>
    </location>
</feature>